<dbReference type="Pfam" id="PF19759">
    <property type="entry name" value="DUF6246"/>
    <property type="match status" value="1"/>
</dbReference>
<dbReference type="RefSeq" id="WP_131863949.1">
    <property type="nucleotide sequence ID" value="NZ_SMCR01000001.1"/>
</dbReference>
<gene>
    <name evidence="1" type="ORF">EDC52_101737</name>
</gene>
<organism evidence="1 2">
    <name type="scientific">Biostraticola tofi</name>
    <dbReference type="NCBI Taxonomy" id="466109"/>
    <lineage>
        <taxon>Bacteria</taxon>
        <taxon>Pseudomonadati</taxon>
        <taxon>Pseudomonadota</taxon>
        <taxon>Gammaproteobacteria</taxon>
        <taxon>Enterobacterales</taxon>
        <taxon>Bruguierivoracaceae</taxon>
        <taxon>Biostraticola</taxon>
    </lineage>
</organism>
<evidence type="ECO:0000313" key="2">
    <source>
        <dbReference type="Proteomes" id="UP000295719"/>
    </source>
</evidence>
<dbReference type="OrthoDB" id="8793870at2"/>
<accession>A0A4R3Z581</accession>
<reference evidence="1 2" key="1">
    <citation type="submission" date="2019-03" db="EMBL/GenBank/DDBJ databases">
        <title>Genomic Encyclopedia of Type Strains, Phase IV (KMG-IV): sequencing the most valuable type-strain genomes for metagenomic binning, comparative biology and taxonomic classification.</title>
        <authorList>
            <person name="Goeker M."/>
        </authorList>
    </citation>
    <scope>NUCLEOTIDE SEQUENCE [LARGE SCALE GENOMIC DNA]</scope>
    <source>
        <strain evidence="1 2">DSM 19580</strain>
    </source>
</reference>
<comment type="caution">
    <text evidence="1">The sequence shown here is derived from an EMBL/GenBank/DDBJ whole genome shotgun (WGS) entry which is preliminary data.</text>
</comment>
<evidence type="ECO:0000313" key="1">
    <source>
        <dbReference type="EMBL" id="TCW00387.1"/>
    </source>
</evidence>
<dbReference type="InterPro" id="IPR046213">
    <property type="entry name" value="DUF6246"/>
</dbReference>
<name>A0A4R3Z581_9GAMM</name>
<protein>
    <submittedName>
        <fullName evidence="1">Uncharacterized protein</fullName>
    </submittedName>
</protein>
<proteinExistence type="predicted"/>
<dbReference type="Proteomes" id="UP000295719">
    <property type="component" value="Unassembled WGS sequence"/>
</dbReference>
<sequence>MTPLTEIGEMLISDTKRDYFIRPSFANMSRIGSPGDIVQAYSILNGAEVTQIISAAMGAYRSIPEWLIKALNKPAFGRKVLSTSMLVMQSCCDEDITSLIGEWRPGHSGIVYRSGQMPMADIIILAKSLLDHGIIGQAKVRKLQRHETNDYVSEFRAFDYISAARNHFSMPRIEAEQLTMTEFQLLLSAKYPDQKGFTREEYDASTDEHFRKKAARIAKAEAR</sequence>
<dbReference type="AlphaFoldDB" id="A0A4R3Z581"/>
<dbReference type="EMBL" id="SMCR01000001">
    <property type="protein sequence ID" value="TCW00387.1"/>
    <property type="molecule type" value="Genomic_DNA"/>
</dbReference>
<keyword evidence="2" id="KW-1185">Reference proteome</keyword>